<protein>
    <submittedName>
        <fullName evidence="2">Uncharacterized protein</fullName>
    </submittedName>
</protein>
<reference evidence="2" key="1">
    <citation type="journal article" date="2017" name="Mycologia">
        <title>Fusarium algeriense, sp. nov., a novel toxigenic crown rot pathogen of durum wheat from Algeria is nested in the Fusarium burgessii species complex.</title>
        <authorList>
            <person name="Laraba I."/>
            <person name="Keddad A."/>
            <person name="Boureghda H."/>
            <person name="Abdallah N."/>
            <person name="Vaughan M.M."/>
            <person name="Proctor R.H."/>
            <person name="Busman M."/>
            <person name="O'Donnell K."/>
        </authorList>
    </citation>
    <scope>NUCLEOTIDE SEQUENCE</scope>
    <source>
        <strain evidence="2">NRRL 25174</strain>
    </source>
</reference>
<feature type="transmembrane region" description="Helical" evidence="1">
    <location>
        <begin position="347"/>
        <end position="369"/>
    </location>
</feature>
<accession>A0A9P5DWD5</accession>
<evidence type="ECO:0000256" key="1">
    <source>
        <dbReference type="SAM" id="Phobius"/>
    </source>
</evidence>
<dbReference type="OrthoDB" id="5392974at2759"/>
<keyword evidence="1" id="KW-0472">Membrane</keyword>
<reference evidence="2" key="2">
    <citation type="submission" date="2020-02" db="EMBL/GenBank/DDBJ databases">
        <title>Identification and distribution of gene clusters putatively required for synthesis of sphingolipid metabolism inhibitors in phylogenetically diverse species of the filamentous fungus Fusarium.</title>
        <authorList>
            <person name="Kim H.-S."/>
            <person name="Busman M."/>
            <person name="Brown D.W."/>
            <person name="Divon H."/>
            <person name="Uhlig S."/>
            <person name="Proctor R.H."/>
        </authorList>
    </citation>
    <scope>NUCLEOTIDE SEQUENCE</scope>
    <source>
        <strain evidence="2">NRRL 25174</strain>
    </source>
</reference>
<evidence type="ECO:0000313" key="3">
    <source>
        <dbReference type="Proteomes" id="UP000730481"/>
    </source>
</evidence>
<sequence length="392" mass="44009">MPLAVALTPLGYQLSKSEDWKQLKASLDGMSQAQLKRYFYPDKGQDQKSSETPATTCSLRIFFISAANSGNGLHAHVDPAIMQLLYEKAGLTARFLVDFYEAHDWTVFPTSSVANPGSSAHGICSRLFKSRDTHTDSPPALQYGFWIWRPNSTHSFTQLVTDSVTSTYFFVNFPDSLQNHIMATVKSRPSVTCNPLFIDTLIIDDVIASYRAAIAELRLSLLNIEKDVDKSTIEDRTRKLHALAVKWHTILKDMKDIQEHIQHLQSFSVRIPCQSHSSMSDDQMHNLAAQRVSSETADIALQAQREGVSMFTLAMVTAVFLPGTFVCSVLSTVFFSFDGTAFVISGWWWTLPTVALPLTGLVMYLWFIWFRTRLSYDRVALETRGQKKGLSG</sequence>
<name>A0A9P5DWD5_9HYPO</name>
<dbReference type="Proteomes" id="UP000730481">
    <property type="component" value="Unassembled WGS sequence"/>
</dbReference>
<keyword evidence="1" id="KW-0812">Transmembrane</keyword>
<comment type="caution">
    <text evidence="2">The sequence shown here is derived from an EMBL/GenBank/DDBJ whole genome shotgun (WGS) entry which is preliminary data.</text>
</comment>
<keyword evidence="3" id="KW-1185">Reference proteome</keyword>
<gene>
    <name evidence="2" type="ORF">FBEOM_8907</name>
</gene>
<evidence type="ECO:0000313" key="2">
    <source>
        <dbReference type="EMBL" id="KAF4337214.1"/>
    </source>
</evidence>
<feature type="transmembrane region" description="Helical" evidence="1">
    <location>
        <begin position="311"/>
        <end position="335"/>
    </location>
</feature>
<dbReference type="EMBL" id="PVQB02000434">
    <property type="protein sequence ID" value="KAF4337214.1"/>
    <property type="molecule type" value="Genomic_DNA"/>
</dbReference>
<dbReference type="AlphaFoldDB" id="A0A9P5DWD5"/>
<keyword evidence="1" id="KW-1133">Transmembrane helix</keyword>
<proteinExistence type="predicted"/>
<organism evidence="2 3">
    <name type="scientific">Fusarium beomiforme</name>
    <dbReference type="NCBI Taxonomy" id="44412"/>
    <lineage>
        <taxon>Eukaryota</taxon>
        <taxon>Fungi</taxon>
        <taxon>Dikarya</taxon>
        <taxon>Ascomycota</taxon>
        <taxon>Pezizomycotina</taxon>
        <taxon>Sordariomycetes</taxon>
        <taxon>Hypocreomycetidae</taxon>
        <taxon>Hypocreales</taxon>
        <taxon>Nectriaceae</taxon>
        <taxon>Fusarium</taxon>
        <taxon>Fusarium burgessii species complex</taxon>
    </lineage>
</organism>
<dbReference type="Gene3D" id="1.20.58.340">
    <property type="entry name" value="Magnesium transport protein CorA, transmembrane region"/>
    <property type="match status" value="1"/>
</dbReference>